<evidence type="ECO:0000256" key="4">
    <source>
        <dbReference type="ARBA" id="ARBA00022432"/>
    </source>
</evidence>
<evidence type="ECO:0000313" key="8">
    <source>
        <dbReference type="EMBL" id="OLU46302.1"/>
    </source>
</evidence>
<name>A0A1U7NMA9_9FIRM</name>
<dbReference type="GO" id="GO:0005737">
    <property type="term" value="C:cytoplasm"/>
    <property type="evidence" value="ECO:0007669"/>
    <property type="project" value="InterPro"/>
</dbReference>
<keyword evidence="9" id="KW-1185">Reference proteome</keyword>
<dbReference type="CDD" id="cd02218">
    <property type="entry name" value="cupin_PGI"/>
    <property type="match status" value="1"/>
</dbReference>
<dbReference type="Gene3D" id="2.60.120.10">
    <property type="entry name" value="Jelly Rolls"/>
    <property type="match status" value="1"/>
</dbReference>
<dbReference type="UniPathway" id="UPA00109">
    <property type="reaction ID" value="UER00181"/>
</dbReference>
<dbReference type="SUPFAM" id="SSF51182">
    <property type="entry name" value="RmlC-like cupins"/>
    <property type="match status" value="1"/>
</dbReference>
<sequence>MNIIESSLFHDFEKGMCGKEMQKSIKLYQDAKDFYAAYDPTLPNDTCMYEVTSFLDPEGAAGHLNWGVSLLHPVLVDGECNMTRGHFHHDLSCEEYYWCAKGEGLLMLMDEQGNCWSEKMHVGTLHHIHGHHAHRLINTGNEDLEVICVWPANAGHDYARIEEHPFPYRVYKENGEVIVRRRKND</sequence>
<keyword evidence="8" id="KW-0413">Isomerase</keyword>
<evidence type="ECO:0000313" key="9">
    <source>
        <dbReference type="Proteomes" id="UP000186705"/>
    </source>
</evidence>
<reference evidence="8 9" key="1">
    <citation type="submission" date="2016-11" db="EMBL/GenBank/DDBJ databases">
        <title>Description of two novel members of the family Erysipelotrichaceae: Ileibacterium lipovorans gen. nov., sp. nov. and Dubosiella newyorkensis, gen. nov., sp. nov.</title>
        <authorList>
            <person name="Cox L.M."/>
            <person name="Sohn J."/>
            <person name="Tyrrell K.L."/>
            <person name="Citron D.M."/>
            <person name="Lawson P.A."/>
            <person name="Patel N.B."/>
            <person name="Iizumi T."/>
            <person name="Perez-Perez G.I."/>
            <person name="Goldstein E.J."/>
            <person name="Blaser M.J."/>
        </authorList>
    </citation>
    <scope>NUCLEOTIDE SEQUENCE [LARGE SCALE GENOMIC DNA]</scope>
    <source>
        <strain evidence="8 9">NYU-BL-A4</strain>
    </source>
</reference>
<keyword evidence="4" id="KW-0312">Gluconeogenesis</keyword>
<dbReference type="InterPro" id="IPR010551">
    <property type="entry name" value="G6P_isomerase_prok"/>
</dbReference>
<accession>A0A1U7NMA9</accession>
<evidence type="ECO:0000259" key="7">
    <source>
        <dbReference type="Pfam" id="PF06560"/>
    </source>
</evidence>
<gene>
    <name evidence="8" type="ORF">BO225_06545</name>
</gene>
<dbReference type="RefSeq" id="WP_076341471.1">
    <property type="nucleotide sequence ID" value="NZ_CAMNTW010000033.1"/>
</dbReference>
<evidence type="ECO:0000256" key="1">
    <source>
        <dbReference type="ARBA" id="ARBA00004926"/>
    </source>
</evidence>
<dbReference type="GeneID" id="78275601"/>
<dbReference type="InterPro" id="IPR011051">
    <property type="entry name" value="RmlC_Cupin_sf"/>
</dbReference>
<dbReference type="AlphaFoldDB" id="A0A1U7NMA9"/>
<dbReference type="STRING" id="1862672.BO225_06545"/>
<evidence type="ECO:0000256" key="3">
    <source>
        <dbReference type="ARBA" id="ARBA00011952"/>
    </source>
</evidence>
<dbReference type="InterPro" id="IPR014710">
    <property type="entry name" value="RmlC-like_jellyroll"/>
</dbReference>
<comment type="pathway">
    <text evidence="1">Carbohydrate degradation; glycolysis; D-glyceraldehyde 3-phosphate and glycerone phosphate from D-glucose: step 2/4.</text>
</comment>
<protein>
    <recommendedName>
        <fullName evidence="3">glucose-6-phosphate isomerase</fullName>
        <ecNumber evidence="3">5.3.1.9</ecNumber>
    </recommendedName>
</protein>
<evidence type="ECO:0000256" key="5">
    <source>
        <dbReference type="ARBA" id="ARBA00023152"/>
    </source>
</evidence>
<dbReference type="GO" id="GO:0006094">
    <property type="term" value="P:gluconeogenesis"/>
    <property type="evidence" value="ECO:0007669"/>
    <property type="project" value="UniProtKB-KW"/>
</dbReference>
<evidence type="ECO:0000256" key="6">
    <source>
        <dbReference type="ARBA" id="ARBA00029321"/>
    </source>
</evidence>
<keyword evidence="5" id="KW-0324">Glycolysis</keyword>
<dbReference type="OrthoDB" id="5592106at2"/>
<dbReference type="GO" id="GO:0006096">
    <property type="term" value="P:glycolytic process"/>
    <property type="evidence" value="ECO:0007669"/>
    <property type="project" value="UniProtKB-UniPathway"/>
</dbReference>
<comment type="similarity">
    <text evidence="2">Belongs to the archaeal-type GPI family.</text>
</comment>
<dbReference type="GO" id="GO:0004347">
    <property type="term" value="F:glucose-6-phosphate isomerase activity"/>
    <property type="evidence" value="ECO:0007669"/>
    <property type="project" value="UniProtKB-EC"/>
</dbReference>
<dbReference type="EC" id="5.3.1.9" evidence="3"/>
<dbReference type="EMBL" id="MPKA01000066">
    <property type="protein sequence ID" value="OLU46302.1"/>
    <property type="molecule type" value="Genomic_DNA"/>
</dbReference>
<organism evidence="8 9">
    <name type="scientific">Dubosiella newyorkensis</name>
    <dbReference type="NCBI Taxonomy" id="1862672"/>
    <lineage>
        <taxon>Bacteria</taxon>
        <taxon>Bacillati</taxon>
        <taxon>Bacillota</taxon>
        <taxon>Erysipelotrichia</taxon>
        <taxon>Erysipelotrichales</taxon>
        <taxon>Erysipelotrichaceae</taxon>
        <taxon>Dubosiella</taxon>
    </lineage>
</organism>
<evidence type="ECO:0000256" key="2">
    <source>
        <dbReference type="ARBA" id="ARBA00006542"/>
    </source>
</evidence>
<proteinExistence type="inferred from homology"/>
<comment type="catalytic activity">
    <reaction evidence="6">
        <text>alpha-D-glucose 6-phosphate = beta-D-fructose 6-phosphate</text>
        <dbReference type="Rhea" id="RHEA:11816"/>
        <dbReference type="ChEBI" id="CHEBI:57634"/>
        <dbReference type="ChEBI" id="CHEBI:58225"/>
        <dbReference type="EC" id="5.3.1.9"/>
    </reaction>
</comment>
<dbReference type="Proteomes" id="UP000186705">
    <property type="component" value="Unassembled WGS sequence"/>
</dbReference>
<comment type="caution">
    <text evidence="8">The sequence shown here is derived from an EMBL/GenBank/DDBJ whole genome shotgun (WGS) entry which is preliminary data.</text>
</comment>
<feature type="domain" description="Glucose-6-phosphate isomerase prokaryote" evidence="7">
    <location>
        <begin position="36"/>
        <end position="184"/>
    </location>
</feature>
<dbReference type="Pfam" id="PF06560">
    <property type="entry name" value="GPI"/>
    <property type="match status" value="1"/>
</dbReference>